<gene>
    <name evidence="1" type="ORF">ACFFGV_12545</name>
</gene>
<dbReference type="Proteomes" id="UP001589836">
    <property type="component" value="Unassembled WGS sequence"/>
</dbReference>
<dbReference type="Gene3D" id="1.20.1260.10">
    <property type="match status" value="1"/>
</dbReference>
<accession>A0ABV6LPQ5</accession>
<evidence type="ECO:0008006" key="3">
    <source>
        <dbReference type="Google" id="ProtNLM"/>
    </source>
</evidence>
<name>A0ABV6LPQ5_9BACI</name>
<dbReference type="InterPro" id="IPR012347">
    <property type="entry name" value="Ferritin-like"/>
</dbReference>
<dbReference type="RefSeq" id="WP_377348332.1">
    <property type="nucleotide sequence ID" value="NZ_JBHLTP010000011.1"/>
</dbReference>
<evidence type="ECO:0000313" key="1">
    <source>
        <dbReference type="EMBL" id="MFC0524395.1"/>
    </source>
</evidence>
<comment type="caution">
    <text evidence="1">The sequence shown here is derived from an EMBL/GenBank/DDBJ whole genome shotgun (WGS) entry which is preliminary data.</text>
</comment>
<keyword evidence="2" id="KW-1185">Reference proteome</keyword>
<dbReference type="SUPFAM" id="SSF47240">
    <property type="entry name" value="Ferritin-like"/>
    <property type="match status" value="1"/>
</dbReference>
<reference evidence="1 2" key="1">
    <citation type="submission" date="2024-09" db="EMBL/GenBank/DDBJ databases">
        <authorList>
            <person name="Sun Q."/>
            <person name="Mori K."/>
        </authorList>
    </citation>
    <scope>NUCLEOTIDE SEQUENCE [LARGE SCALE GENOMIC DNA]</scope>
    <source>
        <strain evidence="1 2">NCAIM B.02529</strain>
    </source>
</reference>
<organism evidence="1 2">
    <name type="scientific">Pontibacillus salicampi</name>
    <dbReference type="NCBI Taxonomy" id="1449801"/>
    <lineage>
        <taxon>Bacteria</taxon>
        <taxon>Bacillati</taxon>
        <taxon>Bacillota</taxon>
        <taxon>Bacilli</taxon>
        <taxon>Bacillales</taxon>
        <taxon>Bacillaceae</taxon>
        <taxon>Pontibacillus</taxon>
    </lineage>
</organism>
<evidence type="ECO:0000313" key="2">
    <source>
        <dbReference type="Proteomes" id="UP001589836"/>
    </source>
</evidence>
<proteinExistence type="predicted"/>
<sequence>MHWIFKRRWRLILIGIMVVVYLLSARAEAESNSDYGANGALRDSTITLQEALTYALEDEYAARDRYKAILTRYGSKIPFQQTLQSKVKDIKALEGLCTQHNIKPPMSDTSNVIAPPLTLYQAFQDSIRAETNNIAMYEKLLKESYPEEVTSQFNRLHTTSKKQLAALNFGLAQQQK</sequence>
<dbReference type="InterPro" id="IPR009078">
    <property type="entry name" value="Ferritin-like_SF"/>
</dbReference>
<dbReference type="EMBL" id="JBHLTP010000011">
    <property type="protein sequence ID" value="MFC0524395.1"/>
    <property type="molecule type" value="Genomic_DNA"/>
</dbReference>
<protein>
    <recommendedName>
        <fullName evidence="3">DUF4142 domain-containing protein</fullName>
    </recommendedName>
</protein>